<evidence type="ECO:0008006" key="3">
    <source>
        <dbReference type="Google" id="ProtNLM"/>
    </source>
</evidence>
<evidence type="ECO:0000313" key="2">
    <source>
        <dbReference type="Proteomes" id="UP000641853"/>
    </source>
</evidence>
<dbReference type="SUPFAM" id="SSF48452">
    <property type="entry name" value="TPR-like"/>
    <property type="match status" value="2"/>
</dbReference>
<dbReference type="CDD" id="cd06558">
    <property type="entry name" value="crotonase-like"/>
    <property type="match status" value="1"/>
</dbReference>
<dbReference type="EMBL" id="JACBAG010001815">
    <property type="protein sequence ID" value="KAF7181346.1"/>
    <property type="molecule type" value="Genomic_DNA"/>
</dbReference>
<gene>
    <name evidence="1" type="ORF">CNMCM7691_000564</name>
</gene>
<dbReference type="Pfam" id="PF13374">
    <property type="entry name" value="TPR_10"/>
    <property type="match status" value="2"/>
</dbReference>
<dbReference type="GO" id="GO:0006635">
    <property type="term" value="P:fatty acid beta-oxidation"/>
    <property type="evidence" value="ECO:0007669"/>
    <property type="project" value="TreeGrafter"/>
</dbReference>
<evidence type="ECO:0000313" key="1">
    <source>
        <dbReference type="EMBL" id="KAF7181346.1"/>
    </source>
</evidence>
<dbReference type="AlphaFoldDB" id="A0A8H6QY52"/>
<dbReference type="SUPFAM" id="SSF52096">
    <property type="entry name" value="ClpP/crotonase"/>
    <property type="match status" value="1"/>
</dbReference>
<dbReference type="Pfam" id="PF00378">
    <property type="entry name" value="ECH_1"/>
    <property type="match status" value="1"/>
</dbReference>
<dbReference type="PANTHER" id="PTHR11941">
    <property type="entry name" value="ENOYL-COA HYDRATASE-RELATED"/>
    <property type="match status" value="1"/>
</dbReference>
<dbReference type="InterPro" id="IPR029045">
    <property type="entry name" value="ClpP/crotonase-like_dom_sf"/>
</dbReference>
<accession>A0A8H6QY52</accession>
<dbReference type="Proteomes" id="UP000641853">
    <property type="component" value="Unassembled WGS sequence"/>
</dbReference>
<comment type="caution">
    <text evidence="1">The sequence shown here is derived from an EMBL/GenBank/DDBJ whole genome shotgun (WGS) entry which is preliminary data.</text>
</comment>
<dbReference type="Gene3D" id="3.90.226.10">
    <property type="entry name" value="2-enoyl-CoA Hydratase, Chain A, domain 1"/>
    <property type="match status" value="1"/>
</dbReference>
<dbReference type="GO" id="GO:0003824">
    <property type="term" value="F:catalytic activity"/>
    <property type="evidence" value="ECO:0007669"/>
    <property type="project" value="UniProtKB-ARBA"/>
</dbReference>
<reference evidence="1" key="1">
    <citation type="submission" date="2020-06" db="EMBL/GenBank/DDBJ databases">
        <title>Draft genome sequences of strains closely related to Aspergillus parafelis and Aspergillus hiratsukae.</title>
        <authorList>
            <person name="Dos Santos R.A.C."/>
            <person name="Rivero-Menendez O."/>
            <person name="Steenwyk J.L."/>
            <person name="Mead M.E."/>
            <person name="Goldman G.H."/>
            <person name="Alastruey-Izquierdo A."/>
            <person name="Rokas A."/>
        </authorList>
    </citation>
    <scope>NUCLEOTIDE SEQUENCE</scope>
    <source>
        <strain evidence="1">CNM-CM7691</strain>
    </source>
</reference>
<name>A0A8H6QY52_9EURO</name>
<dbReference type="Gene3D" id="1.25.40.10">
    <property type="entry name" value="Tetratricopeptide repeat domain"/>
    <property type="match status" value="2"/>
</dbReference>
<sequence length="711" mass="79782">MDASNDTEYLETALNLADIMMRKRNYRRADSILTEILVQITKKLASESTTDSDQGGLSQYDKDLICNCFRTMANNARKQGNLDRAKEYMNIGMRFVKTQLVPDTVLIPVFLLDLCKIYQEEGDLRESERIVKEALAESERILGPSHPLSLDIREVLVQVLVEGDNYEVAESSHRQLLQLNMEGWGEKHPRTLICLSNFSATLQSMNKLEEAEECARLAFEGLQDVVDWGHKWLRVAAENLATAYGHNMKTNEAEKLLKEVLHHLKQDPYTQDSSILIRLLNLAQVYTSQKRPELAEATYKEAIEEKGQNNLKAKAEETMPITYRVACGDPRSEQDFLYVELPETAPAFLGETIDQKAEERFLQFLVDRHHMSFLNKRSWRCVTCNSPASDMLHQTAALLRPGLGAAPNFTPSMVDFVIPICEPDTECDRQADQLALQCLKEALPLQLTSETQCVLEVTFHNRHSTTNLWNSDTLFGLTDIVRRLQNDNETKAVVFKSDVPKYFLNHLDLQIEPFDPTVASRMIELLYNMTNLPQVTIAAVEGIARGAGNEFLISLDIQFATKAHTLLGQPEVGMGLMPGGGGGQYLPRLIGRGRAMEFILSSKDVTAEDAEEMGWINRAFDTSAEMHAHIDDLVSRLVIFPLGSLGAAKQSINRATRPPLEDLLMDAASFLERLADPAVQTTIARALTATSNQSDSYGEQFLGEAIPTFYD</sequence>
<keyword evidence="2" id="KW-1185">Reference proteome</keyword>
<dbReference type="InterPro" id="IPR011990">
    <property type="entry name" value="TPR-like_helical_dom_sf"/>
</dbReference>
<protein>
    <recommendedName>
        <fullName evidence="3">Enoyl-CoA hydratase/isomerase family protein</fullName>
    </recommendedName>
</protein>
<organism evidence="1 2">
    <name type="scientific">Aspergillus felis</name>
    <dbReference type="NCBI Taxonomy" id="1287682"/>
    <lineage>
        <taxon>Eukaryota</taxon>
        <taxon>Fungi</taxon>
        <taxon>Dikarya</taxon>
        <taxon>Ascomycota</taxon>
        <taxon>Pezizomycotina</taxon>
        <taxon>Eurotiomycetes</taxon>
        <taxon>Eurotiomycetidae</taxon>
        <taxon>Eurotiales</taxon>
        <taxon>Aspergillaceae</taxon>
        <taxon>Aspergillus</taxon>
        <taxon>Aspergillus subgen. Fumigati</taxon>
    </lineage>
</organism>
<dbReference type="PANTHER" id="PTHR11941:SF54">
    <property type="entry name" value="ENOYL-COA HYDRATASE, MITOCHONDRIAL"/>
    <property type="match status" value="1"/>
</dbReference>
<proteinExistence type="predicted"/>
<dbReference type="InterPro" id="IPR001753">
    <property type="entry name" value="Enoyl-CoA_hydra/iso"/>
</dbReference>